<dbReference type="AlphaFoldDB" id="A0A951QL40"/>
<reference evidence="2" key="1">
    <citation type="submission" date="2021-05" db="EMBL/GenBank/DDBJ databases">
        <authorList>
            <person name="Pietrasiak N."/>
            <person name="Ward R."/>
            <person name="Stajich J.E."/>
            <person name="Kurbessoian T."/>
        </authorList>
    </citation>
    <scope>NUCLEOTIDE SEQUENCE</scope>
    <source>
        <strain evidence="2">GSE-NOS-MK-12-04C</strain>
    </source>
</reference>
<sequence length="530" mass="60773">MPSQKLYFRQDIQVEPLFNSWVAWVLLIPPATAAMNMVERHIAIMTSYINSPELHALALKNPAMQSGPFIALDRKRIDEIENLLQNTKKYCGHLINFVSAIKELETLLSSQAKGYSLESLYSKVPEILQGYVELNYDLNNNATFRFFEALLYRSNFYDVGCQSIALSKVEQDSSRPFIFSTPRLKSEKSVHLPIPFAHQGLDELFKMKKNPQTYDWIRSQLGVEIQNEELLASFFTENPPQSCEKYADDGVRVRYFGHACLLLETKDVSILFDPIVSYVCESGIPRYTYQDLPEWIDYVLITHSHQDHFLPETLMQLRHKVGQIVVGRNYEGALQDPSLALMLKHIGFKNIIEMREMDEITIPGGVIVSLPFLGEHHDLLVRSKLSYLIQLLNRSILVLADSCNIDTALYHRIHLYSGDVDLIFLGMECDGSPPSWVYGPLFNSPLPRVMDRSRLGRGCNYAEGMQLVEIFHPQEVYVYAMGQEPWLRYILGLELEKDSNPIIQSQQLIAECKSRGIVSEFLFGERDIFL</sequence>
<dbReference type="Pfam" id="PF18456">
    <property type="entry name" value="CmlA_N"/>
    <property type="match status" value="1"/>
</dbReference>
<evidence type="ECO:0000259" key="1">
    <source>
        <dbReference type="Pfam" id="PF18456"/>
    </source>
</evidence>
<accession>A0A951QL40</accession>
<dbReference type="EMBL" id="JAHHGZ010000009">
    <property type="protein sequence ID" value="MBW4667895.1"/>
    <property type="molecule type" value="Genomic_DNA"/>
</dbReference>
<comment type="caution">
    <text evidence="2">The sequence shown here is derived from an EMBL/GenBank/DDBJ whole genome shotgun (WGS) entry which is preliminary data.</text>
</comment>
<dbReference type="Gene3D" id="3.60.15.10">
    <property type="entry name" value="Ribonuclease Z/Hydroxyacylglutathione hydrolase-like"/>
    <property type="match status" value="1"/>
</dbReference>
<organism evidence="2 3">
    <name type="scientific">Cyanomargarita calcarea GSE-NOS-MK-12-04C</name>
    <dbReference type="NCBI Taxonomy" id="2839659"/>
    <lineage>
        <taxon>Bacteria</taxon>
        <taxon>Bacillati</taxon>
        <taxon>Cyanobacteriota</taxon>
        <taxon>Cyanophyceae</taxon>
        <taxon>Nostocales</taxon>
        <taxon>Cyanomargaritaceae</taxon>
        <taxon>Cyanomargarita</taxon>
    </lineage>
</organism>
<dbReference type="PANTHER" id="PTHR15032">
    <property type="entry name" value="N-ACYL-PHOSPHATIDYLETHANOLAMINE-HYDROLYZING PHOSPHOLIPASE D"/>
    <property type="match status" value="1"/>
</dbReference>
<protein>
    <submittedName>
        <fullName evidence="2">MBL fold metallo-hydrolase</fullName>
    </submittedName>
</protein>
<evidence type="ECO:0000313" key="3">
    <source>
        <dbReference type="Proteomes" id="UP000729701"/>
    </source>
</evidence>
<dbReference type="Pfam" id="PF13483">
    <property type="entry name" value="Lactamase_B_3"/>
    <property type="match status" value="1"/>
</dbReference>
<gene>
    <name evidence="2" type="ORF">KME60_10805</name>
</gene>
<dbReference type="PANTHER" id="PTHR15032:SF4">
    <property type="entry name" value="N-ACYL-PHOSPHATIDYLETHANOLAMINE-HYDROLYZING PHOSPHOLIPASE D"/>
    <property type="match status" value="1"/>
</dbReference>
<dbReference type="InterPro" id="IPR041141">
    <property type="entry name" value="CmlA_N"/>
</dbReference>
<evidence type="ECO:0000313" key="2">
    <source>
        <dbReference type="EMBL" id="MBW4667895.1"/>
    </source>
</evidence>
<reference evidence="2" key="2">
    <citation type="journal article" date="2022" name="Microbiol. Resour. Announc.">
        <title>Metagenome Sequencing to Explore Phylogenomics of Terrestrial Cyanobacteria.</title>
        <authorList>
            <person name="Ward R.D."/>
            <person name="Stajich J.E."/>
            <person name="Johansen J.R."/>
            <person name="Huntemann M."/>
            <person name="Clum A."/>
            <person name="Foster B."/>
            <person name="Foster B."/>
            <person name="Roux S."/>
            <person name="Palaniappan K."/>
            <person name="Varghese N."/>
            <person name="Mukherjee S."/>
            <person name="Reddy T.B.K."/>
            <person name="Daum C."/>
            <person name="Copeland A."/>
            <person name="Chen I.A."/>
            <person name="Ivanova N.N."/>
            <person name="Kyrpides N.C."/>
            <person name="Shapiro N."/>
            <person name="Eloe-Fadrosh E.A."/>
            <person name="Pietrasiak N."/>
        </authorList>
    </citation>
    <scope>NUCLEOTIDE SEQUENCE</scope>
    <source>
        <strain evidence="2">GSE-NOS-MK-12-04C</strain>
    </source>
</reference>
<dbReference type="SUPFAM" id="SSF56281">
    <property type="entry name" value="Metallo-hydrolase/oxidoreductase"/>
    <property type="match status" value="1"/>
</dbReference>
<proteinExistence type="predicted"/>
<name>A0A951QL40_9CYAN</name>
<dbReference type="InterPro" id="IPR036866">
    <property type="entry name" value="RibonucZ/Hydroxyglut_hydro"/>
</dbReference>
<dbReference type="Proteomes" id="UP000729701">
    <property type="component" value="Unassembled WGS sequence"/>
</dbReference>
<dbReference type="GO" id="GO:0005737">
    <property type="term" value="C:cytoplasm"/>
    <property type="evidence" value="ECO:0007669"/>
    <property type="project" value="TreeGrafter"/>
</dbReference>
<feature type="domain" description="Diiron non-heme beta-hydroxylase N-terminal" evidence="1">
    <location>
        <begin position="7"/>
        <end position="239"/>
    </location>
</feature>